<proteinExistence type="predicted"/>
<organism evidence="2 3">
    <name type="scientific">Pseudoxanthomonas japonensis</name>
    <dbReference type="NCBI Taxonomy" id="69284"/>
    <lineage>
        <taxon>Bacteria</taxon>
        <taxon>Pseudomonadati</taxon>
        <taxon>Pseudomonadota</taxon>
        <taxon>Gammaproteobacteria</taxon>
        <taxon>Lysobacterales</taxon>
        <taxon>Lysobacteraceae</taxon>
        <taxon>Pseudoxanthomonas</taxon>
    </lineage>
</organism>
<protein>
    <submittedName>
        <fullName evidence="2">Uncharacterized protein</fullName>
    </submittedName>
</protein>
<feature type="region of interest" description="Disordered" evidence="1">
    <location>
        <begin position="1"/>
        <end position="20"/>
    </location>
</feature>
<dbReference type="RefSeq" id="WP_162338853.1">
    <property type="nucleotide sequence ID" value="NZ_JBHSRQ010000016.1"/>
</dbReference>
<gene>
    <name evidence="2" type="ORF">CSC78_15940</name>
</gene>
<name>A0ABQ6ZDM2_9GAMM</name>
<sequence>MATRKPSPWQRLAPKRRGGAMKLTPAQVEEARARAAAAGRRYPNLVDNMYVAAKARREGAAEKPAGDEAE</sequence>
<evidence type="ECO:0000256" key="1">
    <source>
        <dbReference type="SAM" id="MobiDB-lite"/>
    </source>
</evidence>
<reference evidence="2 3" key="1">
    <citation type="submission" date="2017-10" db="EMBL/GenBank/DDBJ databases">
        <title>Whole genome sequencing of members of genus Pseudoxanthomonas.</title>
        <authorList>
            <person name="Kumar S."/>
            <person name="Bansal K."/>
            <person name="Kaur A."/>
            <person name="Patil P."/>
            <person name="Sharma S."/>
            <person name="Patil P.B."/>
        </authorList>
    </citation>
    <scope>NUCLEOTIDE SEQUENCE [LARGE SCALE GENOMIC DNA]</scope>
    <source>
        <strain evidence="2 3">DSM 17109</strain>
    </source>
</reference>
<dbReference type="Proteomes" id="UP000781710">
    <property type="component" value="Unassembled WGS sequence"/>
</dbReference>
<evidence type="ECO:0000313" key="2">
    <source>
        <dbReference type="EMBL" id="KAF1723400.1"/>
    </source>
</evidence>
<evidence type="ECO:0000313" key="3">
    <source>
        <dbReference type="Proteomes" id="UP000781710"/>
    </source>
</evidence>
<dbReference type="EMBL" id="PDWW01000028">
    <property type="protein sequence ID" value="KAF1723400.1"/>
    <property type="molecule type" value="Genomic_DNA"/>
</dbReference>
<accession>A0ABQ6ZDM2</accession>
<comment type="caution">
    <text evidence="2">The sequence shown here is derived from an EMBL/GenBank/DDBJ whole genome shotgun (WGS) entry which is preliminary data.</text>
</comment>
<keyword evidence="3" id="KW-1185">Reference proteome</keyword>